<keyword evidence="7" id="KW-0677">Repeat</keyword>
<evidence type="ECO:0000256" key="6">
    <source>
        <dbReference type="ARBA" id="ARBA00022729"/>
    </source>
</evidence>
<evidence type="ECO:0000313" key="18">
    <source>
        <dbReference type="Proteomes" id="UP000261520"/>
    </source>
</evidence>
<dbReference type="STRING" id="409849.ENSPMGP00000010873"/>
<keyword evidence="10" id="KW-1133">Transmembrane helix</keyword>
<evidence type="ECO:0000256" key="12">
    <source>
        <dbReference type="ARBA" id="ARBA00023157"/>
    </source>
</evidence>
<dbReference type="Proteomes" id="UP000261520">
    <property type="component" value="Unplaced"/>
</dbReference>
<dbReference type="GO" id="GO:0050839">
    <property type="term" value="F:cell adhesion molecule binding"/>
    <property type="evidence" value="ECO:0007669"/>
    <property type="project" value="TreeGrafter"/>
</dbReference>
<dbReference type="InterPro" id="IPR013106">
    <property type="entry name" value="Ig_V-set"/>
</dbReference>
<evidence type="ECO:0000256" key="1">
    <source>
        <dbReference type="ARBA" id="ARBA00004251"/>
    </source>
</evidence>
<dbReference type="GO" id="GO:0002729">
    <property type="term" value="P:positive regulation of natural killer cell cytokine production"/>
    <property type="evidence" value="ECO:0007669"/>
    <property type="project" value="InterPro"/>
</dbReference>
<keyword evidence="4" id="KW-1003">Cell membrane</keyword>
<sequence>MVRASLPDFNSLSYLSFCISAPLFLLSQRWLYSCQNISGKRPVVTLGLEEGMVLDCMCPWNGSLSMVSWTKGEDRQPIAVFHPDLGVSFPHQYRERVEFLRRSPLDGSIALSNVTHQDIGLYHCSVQTFPQGPWSRSIQVEDLGKSHSSAFVGFSAELFTIFRNGIMQKWLKAKSI</sequence>
<reference evidence="17" key="1">
    <citation type="submission" date="2025-08" db="UniProtKB">
        <authorList>
            <consortium name="Ensembl"/>
        </authorList>
    </citation>
    <scope>IDENTIFICATION</scope>
</reference>
<evidence type="ECO:0000256" key="13">
    <source>
        <dbReference type="ARBA" id="ARBA00023180"/>
    </source>
</evidence>
<comment type="subcellular location">
    <subcellularLocation>
        <location evidence="2">Cell junction</location>
        <location evidence="2">Adherens junction</location>
    </subcellularLocation>
    <subcellularLocation>
        <location evidence="1">Cell membrane</location>
        <topology evidence="1">Single-pass type I membrane protein</topology>
    </subcellularLocation>
</comment>
<dbReference type="GO" id="GO:0009897">
    <property type="term" value="C:external side of plasma membrane"/>
    <property type="evidence" value="ECO:0007669"/>
    <property type="project" value="TreeGrafter"/>
</dbReference>
<feature type="domain" description="Ig-like" evidence="16">
    <location>
        <begin position="22"/>
        <end position="141"/>
    </location>
</feature>
<evidence type="ECO:0000256" key="10">
    <source>
        <dbReference type="ARBA" id="ARBA00022989"/>
    </source>
</evidence>
<evidence type="ECO:0000256" key="11">
    <source>
        <dbReference type="ARBA" id="ARBA00023136"/>
    </source>
</evidence>
<dbReference type="GO" id="GO:0002891">
    <property type="term" value="P:positive regulation of immunoglobulin mediated immune response"/>
    <property type="evidence" value="ECO:0007669"/>
    <property type="project" value="TreeGrafter"/>
</dbReference>
<organism evidence="17 18">
    <name type="scientific">Periophthalmus magnuspinnatus</name>
    <dbReference type="NCBI Taxonomy" id="409849"/>
    <lineage>
        <taxon>Eukaryota</taxon>
        <taxon>Metazoa</taxon>
        <taxon>Chordata</taxon>
        <taxon>Craniata</taxon>
        <taxon>Vertebrata</taxon>
        <taxon>Euteleostomi</taxon>
        <taxon>Actinopterygii</taxon>
        <taxon>Neopterygii</taxon>
        <taxon>Teleostei</taxon>
        <taxon>Neoteleostei</taxon>
        <taxon>Acanthomorphata</taxon>
        <taxon>Gobiaria</taxon>
        <taxon>Gobiiformes</taxon>
        <taxon>Gobioidei</taxon>
        <taxon>Gobiidae</taxon>
        <taxon>Oxudercinae</taxon>
        <taxon>Periophthalmus</taxon>
    </lineage>
</organism>
<evidence type="ECO:0000256" key="15">
    <source>
        <dbReference type="ARBA" id="ARBA00062858"/>
    </source>
</evidence>
<dbReference type="PANTHER" id="PTHR47011:SF1">
    <property type="entry name" value="CD226 ANTIGEN"/>
    <property type="match status" value="1"/>
</dbReference>
<dbReference type="GO" id="GO:0007155">
    <property type="term" value="P:cell adhesion"/>
    <property type="evidence" value="ECO:0007669"/>
    <property type="project" value="UniProtKB-KW"/>
</dbReference>
<dbReference type="Gene3D" id="2.60.40.10">
    <property type="entry name" value="Immunoglobulins"/>
    <property type="match status" value="1"/>
</dbReference>
<evidence type="ECO:0000256" key="9">
    <source>
        <dbReference type="ARBA" id="ARBA00022949"/>
    </source>
</evidence>
<keyword evidence="11" id="KW-0472">Membrane</keyword>
<evidence type="ECO:0000256" key="7">
    <source>
        <dbReference type="ARBA" id="ARBA00022737"/>
    </source>
</evidence>
<dbReference type="FunFam" id="2.60.40.10:FF:000304">
    <property type="entry name" value="Nectin cell adhesion molecule 1"/>
    <property type="match status" value="1"/>
</dbReference>
<dbReference type="SUPFAM" id="SSF48726">
    <property type="entry name" value="Immunoglobulin"/>
    <property type="match status" value="1"/>
</dbReference>
<comment type="similarity">
    <text evidence="3">Belongs to the nectin family.</text>
</comment>
<keyword evidence="13" id="KW-0325">Glycoprotein</keyword>
<accession>A0A3B4A1H2</accession>
<keyword evidence="5" id="KW-0812">Transmembrane</keyword>
<keyword evidence="12" id="KW-1015">Disulfide bond</keyword>
<keyword evidence="8" id="KW-0130">Cell adhesion</keyword>
<name>A0A3B4A1H2_9GOBI</name>
<evidence type="ECO:0000256" key="8">
    <source>
        <dbReference type="ARBA" id="ARBA00022889"/>
    </source>
</evidence>
<dbReference type="InterPro" id="IPR042842">
    <property type="entry name" value="CD226"/>
</dbReference>
<comment type="function">
    <text evidence="14">Cell adhesion molecule that promotes cell-cell contacts and plays important roles in the development of the nervous system. Acts by forming homophilic or heterophilic trans-dimers.</text>
</comment>
<comment type="subunit">
    <text evidence="15">Cis- and trans-homodimer. Can form trans-heterodimers.</text>
</comment>
<keyword evidence="9" id="KW-0965">Cell junction</keyword>
<evidence type="ECO:0000256" key="14">
    <source>
        <dbReference type="ARBA" id="ARBA00058274"/>
    </source>
</evidence>
<evidence type="ECO:0000256" key="2">
    <source>
        <dbReference type="ARBA" id="ARBA00004536"/>
    </source>
</evidence>
<dbReference type="InterPro" id="IPR036179">
    <property type="entry name" value="Ig-like_dom_sf"/>
</dbReference>
<dbReference type="InterPro" id="IPR013783">
    <property type="entry name" value="Ig-like_fold"/>
</dbReference>
<evidence type="ECO:0000313" key="17">
    <source>
        <dbReference type="Ensembl" id="ENSPMGP00000010873.1"/>
    </source>
</evidence>
<evidence type="ECO:0000259" key="16">
    <source>
        <dbReference type="PROSITE" id="PS50835"/>
    </source>
</evidence>
<dbReference type="PROSITE" id="PS50835">
    <property type="entry name" value="IG_LIKE"/>
    <property type="match status" value="1"/>
</dbReference>
<protein>
    <recommendedName>
        <fullName evidence="16">Ig-like domain-containing protein</fullName>
    </recommendedName>
</protein>
<dbReference type="GO" id="GO:0005912">
    <property type="term" value="C:adherens junction"/>
    <property type="evidence" value="ECO:0007669"/>
    <property type="project" value="UniProtKB-SubCell"/>
</dbReference>
<dbReference type="Ensembl" id="ENSPMGT00000011596.1">
    <property type="protein sequence ID" value="ENSPMGP00000010873.1"/>
    <property type="gene ID" value="ENSPMGG00000009021.1"/>
</dbReference>
<dbReference type="PANTHER" id="PTHR47011">
    <property type="entry name" value="CD226 ANTIGEN"/>
    <property type="match status" value="1"/>
</dbReference>
<dbReference type="Pfam" id="PF07686">
    <property type="entry name" value="V-set"/>
    <property type="match status" value="1"/>
</dbReference>
<proteinExistence type="inferred from homology"/>
<reference evidence="17" key="2">
    <citation type="submission" date="2025-09" db="UniProtKB">
        <authorList>
            <consortium name="Ensembl"/>
        </authorList>
    </citation>
    <scope>IDENTIFICATION</scope>
</reference>
<evidence type="ECO:0000256" key="5">
    <source>
        <dbReference type="ARBA" id="ARBA00022692"/>
    </source>
</evidence>
<keyword evidence="18" id="KW-1185">Reference proteome</keyword>
<dbReference type="InterPro" id="IPR007110">
    <property type="entry name" value="Ig-like_dom"/>
</dbReference>
<evidence type="ECO:0000256" key="3">
    <source>
        <dbReference type="ARBA" id="ARBA00007810"/>
    </source>
</evidence>
<keyword evidence="6" id="KW-0732">Signal</keyword>
<dbReference type="AlphaFoldDB" id="A0A3B4A1H2"/>
<evidence type="ECO:0000256" key="4">
    <source>
        <dbReference type="ARBA" id="ARBA00022475"/>
    </source>
</evidence>